<comment type="caution">
    <text evidence="1">The sequence shown here is derived from an EMBL/GenBank/DDBJ whole genome shotgun (WGS) entry which is preliminary data.</text>
</comment>
<gene>
    <name evidence="1" type="ORF">M8818_000104</name>
</gene>
<protein>
    <submittedName>
        <fullName evidence="1">Uncharacterized protein</fullName>
    </submittedName>
</protein>
<accession>A0ACC3SP52</accession>
<evidence type="ECO:0000313" key="2">
    <source>
        <dbReference type="Proteomes" id="UP001320706"/>
    </source>
</evidence>
<reference evidence="1" key="1">
    <citation type="submission" date="2024-02" db="EMBL/GenBank/DDBJ databases">
        <title>Metagenome Assembled Genome of Zalaria obscura JY119.</title>
        <authorList>
            <person name="Vighnesh L."/>
            <person name="Jagadeeshwari U."/>
            <person name="Venkata Ramana C."/>
            <person name="Sasikala C."/>
        </authorList>
    </citation>
    <scope>NUCLEOTIDE SEQUENCE</scope>
    <source>
        <strain evidence="1">JY119</strain>
    </source>
</reference>
<evidence type="ECO:0000313" key="1">
    <source>
        <dbReference type="EMBL" id="KAK8221937.1"/>
    </source>
</evidence>
<dbReference type="EMBL" id="JAMKPW020000001">
    <property type="protein sequence ID" value="KAK8221937.1"/>
    <property type="molecule type" value="Genomic_DNA"/>
</dbReference>
<name>A0ACC3SP52_9PEZI</name>
<dbReference type="Proteomes" id="UP001320706">
    <property type="component" value="Unassembled WGS sequence"/>
</dbReference>
<organism evidence="1 2">
    <name type="scientific">Zalaria obscura</name>
    <dbReference type="NCBI Taxonomy" id="2024903"/>
    <lineage>
        <taxon>Eukaryota</taxon>
        <taxon>Fungi</taxon>
        <taxon>Dikarya</taxon>
        <taxon>Ascomycota</taxon>
        <taxon>Pezizomycotina</taxon>
        <taxon>Dothideomycetes</taxon>
        <taxon>Dothideomycetidae</taxon>
        <taxon>Dothideales</taxon>
        <taxon>Zalariaceae</taxon>
        <taxon>Zalaria</taxon>
    </lineage>
</organism>
<sequence>MISPQFVYDIYRNRLRTGYYTGHLGVPIILASTRRSIVRFYSPPSTCSATEHWTTSRAATTRTTQTPEGNYKYITPIRKMGWFGSSSESSTLEQPKASGDGGFIAPDRTARARCWEGRDSFFACLDRNKIIDSVKYSEKASTVCGKELEQFEKACASSWVTYFKKRRVMEYQRDQTLKRLEAQGAEGLETAQR</sequence>
<proteinExistence type="predicted"/>
<keyword evidence="2" id="KW-1185">Reference proteome</keyword>